<sequence>MAMTVGLTCAMPAHAEEKWPERPVNIIVAFAPGGSTDTLARKLAQELSEKYGETFLVENKPGAGGNIGTAYVARAKADGYTLYLGTVASHGVAPNLYKDPGYDPIKDFTLIGTISASPQIVVVNKDSPIKTIEDLVRHGKTDNANFASSGSGTTIHLAGELFNIKAGTKMEHVPFSGSGPAVNALLGGHVDVLFDDMPSSTPHVKAGNLRALAVTGTERLALFPDLPTLSEAGEPYGLKGFDVSAWFFLGAPKGIPEEIANSLNKTLNEILAEDTMKKFVGDLGAKPLPKTRQQTEEFITGELKKWDEVITAGNIQKL</sequence>
<dbReference type="Pfam" id="PF03401">
    <property type="entry name" value="TctC"/>
    <property type="match status" value="1"/>
</dbReference>
<dbReference type="PANTHER" id="PTHR42928">
    <property type="entry name" value="TRICARBOXYLATE-BINDING PROTEIN"/>
    <property type="match status" value="1"/>
</dbReference>
<evidence type="ECO:0000313" key="3">
    <source>
        <dbReference type="Proteomes" id="UP000554144"/>
    </source>
</evidence>
<dbReference type="InterPro" id="IPR005064">
    <property type="entry name" value="BUG"/>
</dbReference>
<dbReference type="EMBL" id="JACCEV010000001">
    <property type="protein sequence ID" value="NYT84585.1"/>
    <property type="molecule type" value="Genomic_DNA"/>
</dbReference>
<dbReference type="Gene3D" id="3.40.190.150">
    <property type="entry name" value="Bordetella uptake gene, domain 1"/>
    <property type="match status" value="1"/>
</dbReference>
<name>A0A853GZW7_9BURK</name>
<dbReference type="PIRSF" id="PIRSF017082">
    <property type="entry name" value="YflP"/>
    <property type="match status" value="1"/>
</dbReference>
<keyword evidence="3" id="KW-1185">Reference proteome</keyword>
<dbReference type="PANTHER" id="PTHR42928:SF5">
    <property type="entry name" value="BLR1237 PROTEIN"/>
    <property type="match status" value="1"/>
</dbReference>
<gene>
    <name evidence="2" type="ORF">H0A62_03110</name>
</gene>
<protein>
    <submittedName>
        <fullName evidence="2">Tripartite tricarboxylate transporter substrate binding protein</fullName>
    </submittedName>
</protein>
<evidence type="ECO:0000256" key="1">
    <source>
        <dbReference type="ARBA" id="ARBA00006987"/>
    </source>
</evidence>
<dbReference type="SUPFAM" id="SSF53850">
    <property type="entry name" value="Periplasmic binding protein-like II"/>
    <property type="match status" value="1"/>
</dbReference>
<dbReference type="AlphaFoldDB" id="A0A853GZW7"/>
<dbReference type="CDD" id="cd07012">
    <property type="entry name" value="PBP2_Bug_TTT"/>
    <property type="match status" value="1"/>
</dbReference>
<dbReference type="Proteomes" id="UP000554144">
    <property type="component" value="Unassembled WGS sequence"/>
</dbReference>
<evidence type="ECO:0000313" key="2">
    <source>
        <dbReference type="EMBL" id="NYT84585.1"/>
    </source>
</evidence>
<accession>A0A853GZW7</accession>
<comment type="caution">
    <text evidence="2">The sequence shown here is derived from an EMBL/GenBank/DDBJ whole genome shotgun (WGS) entry which is preliminary data.</text>
</comment>
<reference evidence="2 3" key="1">
    <citation type="submission" date="2020-07" db="EMBL/GenBank/DDBJ databases">
        <title>Taxonomic revisions and descriptions of new bacterial species based on genomic comparisons in the high-G+C-content subgroup of the family Alcaligenaceae.</title>
        <authorList>
            <person name="Szabo A."/>
            <person name="Felfoldi T."/>
        </authorList>
    </citation>
    <scope>NUCLEOTIDE SEQUENCE [LARGE SCALE GENOMIC DNA]</scope>
    <source>
        <strain evidence="2 3">DSM 25667</strain>
    </source>
</reference>
<organism evidence="2 3">
    <name type="scientific">Pollutimonas harenae</name>
    <dbReference type="NCBI Taxonomy" id="657015"/>
    <lineage>
        <taxon>Bacteria</taxon>
        <taxon>Pseudomonadati</taxon>
        <taxon>Pseudomonadota</taxon>
        <taxon>Betaproteobacteria</taxon>
        <taxon>Burkholderiales</taxon>
        <taxon>Alcaligenaceae</taxon>
        <taxon>Pollutimonas</taxon>
    </lineage>
</organism>
<comment type="similarity">
    <text evidence="1">Belongs to the UPF0065 (bug) family.</text>
</comment>
<dbReference type="Gene3D" id="3.40.190.10">
    <property type="entry name" value="Periplasmic binding protein-like II"/>
    <property type="match status" value="1"/>
</dbReference>
<dbReference type="InterPro" id="IPR042100">
    <property type="entry name" value="Bug_dom1"/>
</dbReference>
<dbReference type="RefSeq" id="WP_167667236.1">
    <property type="nucleotide sequence ID" value="NZ_JACCEV010000001.1"/>
</dbReference>
<proteinExistence type="inferred from homology"/>